<feature type="domain" description="Novel STAND NTPase 3" evidence="1">
    <location>
        <begin position="242"/>
        <end position="390"/>
    </location>
</feature>
<dbReference type="InterPro" id="IPR027417">
    <property type="entry name" value="P-loop_NTPase"/>
</dbReference>
<gene>
    <name evidence="2" type="ORF">SAMN05216337_106310</name>
</gene>
<organism evidence="2 3">
    <name type="scientific">Bradyrhizobium brasilense</name>
    <dbReference type="NCBI Taxonomy" id="1419277"/>
    <lineage>
        <taxon>Bacteria</taxon>
        <taxon>Pseudomonadati</taxon>
        <taxon>Pseudomonadota</taxon>
        <taxon>Alphaproteobacteria</taxon>
        <taxon>Hyphomicrobiales</taxon>
        <taxon>Nitrobacteraceae</taxon>
        <taxon>Bradyrhizobium</taxon>
    </lineage>
</organism>
<dbReference type="InterPro" id="IPR016024">
    <property type="entry name" value="ARM-type_fold"/>
</dbReference>
<protein>
    <recommendedName>
        <fullName evidence="1">Novel STAND NTPase 3 domain-containing protein</fullName>
    </recommendedName>
</protein>
<dbReference type="SUPFAM" id="SSF52540">
    <property type="entry name" value="P-loop containing nucleoside triphosphate hydrolases"/>
    <property type="match status" value="1"/>
</dbReference>
<dbReference type="SUPFAM" id="SSF48371">
    <property type="entry name" value="ARM repeat"/>
    <property type="match status" value="2"/>
</dbReference>
<accession>A0A1G7MEV3</accession>
<evidence type="ECO:0000259" key="1">
    <source>
        <dbReference type="Pfam" id="PF20720"/>
    </source>
</evidence>
<name>A0A1G7MEV3_9BRAD</name>
<sequence length="1330" mass="146129">MADEDITNNVSGGGASLDGYLYQVDISIWAALDLLLAKKLGQQVMLEPASKEDLEAPLSDEQPGRLATAVNVGTSKLLVVQAKLRNTGPWKVGELASLIQHGTDRLSAAERLKDPQVHYLLVTSADVDGVARPLRLSSFAERSKAPKLPATIAKAVPKDAVGRIGILSNADFERVQWKLRELLEEAFRVPHSRLEACKSALREAALERMRGIGGGVWTREQIAQTIRDHDGYLATSLEAETFVKPTNWSDLKRALTDNNAVIITGSSGTGKTTAANVLLGELRAEVPGITPIHILHGPEEVRAAGQTGPCVFVIEDPWGKYRLEPRSAPWNDEIEKLLATANGDRRFIITSRSDVLAESHTKKLPKKWNVTLEAENYGPKERATLFENRLPALPRPLQAAAARYRADALHRLRSPLEMQKFFDNLTTGRTEGENEREYIERCLSEAHRDAIEQTILQQVDGKQAWPWAAAIWGLLKAYPKQSRALLADIQAELGARDVDLEDGLDPFVNFLVNGRNLRQVESSISYYHPRVEAGLETGMRQRPGLASRVLGHLLDILVELNAGYDDDWGLEGAANLLRALRQQTFVRVGISKESQAALDTWIAKRLAAPGEEFRNDLSLAADVGSPVSSAVQVAKWLLTMSRDEYSFGASWSPSPDTDEWYEAMSRDALTEVICNNFVRYVLPFQNDGYPEDFANHIARLAPNLTPRFLEVASMTLSRGYDPNAHAIAYGALKDLAGFEVVLAEAVTFDEKLRSEDDPAKWLAISNGEFDEEYAEHLCETAAEDGYTSDVYVKAYVGEVCERRGWTTLRDHPLIDGIVYAWIDRVRKNPGTCEELELLALAEKSIGHRHEDRFWSAAEPAWRDSLAPTLFKRMISGHDDRGVRHAAANCFARRSTGSSKQLVETLVTSDTRRLVEIFLDLRGAWHDKDERPGIQPFVEAALADLPQEIVDVATFFLEDPDSAPSLGATSLEFVRSLDPTGNSELALEKAKLLTAAGQSASDLIVALVNSPKSDDSTDIGYAADALRLAVAEGLWSLIEESLGHRFADVRRIALDALAARTATSPLPANILALAADKGSGVRRALVAILKDRPAVQHLDALVTLAADDWSDRRSYYGQDTNYPIAQVACEVLAAPPPLPERVIEPLIEIGTKTQDPDVRWNLIGAVARNGGPKGRERACDLALSRENIRISTAAAWALYAAAEDVEEDTAARLNTEQVTTRSASVSVTAAMAIGACTRHDHVIKTAGVLSVLPKRRALIVPLLVGACKQDMTLVLAVAKFLPPDREVAVLDAFTNGTKLGRTVFDDLADVRIIEEILRRLSFLFLPKPKRA</sequence>
<dbReference type="EMBL" id="FMZW01000063">
    <property type="protein sequence ID" value="SDF60348.1"/>
    <property type="molecule type" value="Genomic_DNA"/>
</dbReference>
<dbReference type="Proteomes" id="UP000199245">
    <property type="component" value="Unassembled WGS sequence"/>
</dbReference>
<evidence type="ECO:0000313" key="2">
    <source>
        <dbReference type="EMBL" id="SDF60348.1"/>
    </source>
</evidence>
<dbReference type="InterPro" id="IPR049050">
    <property type="entry name" value="nSTAND3"/>
</dbReference>
<dbReference type="RefSeq" id="WP_092089930.1">
    <property type="nucleotide sequence ID" value="NZ_FMZW01000063.1"/>
</dbReference>
<evidence type="ECO:0000313" key="3">
    <source>
        <dbReference type="Proteomes" id="UP000199245"/>
    </source>
</evidence>
<reference evidence="2 3" key="1">
    <citation type="submission" date="2016-10" db="EMBL/GenBank/DDBJ databases">
        <authorList>
            <person name="de Groot N.N."/>
        </authorList>
    </citation>
    <scope>NUCLEOTIDE SEQUENCE [LARGE SCALE GENOMIC DNA]</scope>
    <source>
        <strain evidence="2 3">R5</strain>
    </source>
</reference>
<dbReference type="Pfam" id="PF20720">
    <property type="entry name" value="nSTAND3"/>
    <property type="match status" value="1"/>
</dbReference>
<proteinExistence type="predicted"/>